<evidence type="ECO:0000313" key="2">
    <source>
        <dbReference type="Proteomes" id="UP000324222"/>
    </source>
</evidence>
<protein>
    <submittedName>
        <fullName evidence="1">Uncharacterized protein</fullName>
    </submittedName>
</protein>
<keyword evidence="2" id="KW-1185">Reference proteome</keyword>
<dbReference type="Proteomes" id="UP000324222">
    <property type="component" value="Unassembled WGS sequence"/>
</dbReference>
<gene>
    <name evidence="1" type="ORF">E2C01_061177</name>
</gene>
<dbReference type="EMBL" id="VSRR010025651">
    <property type="protein sequence ID" value="MPC67016.1"/>
    <property type="molecule type" value="Genomic_DNA"/>
</dbReference>
<sequence>MNTREQSARSWLTKVFHSEERCGTGWRWVMALFRREAKSWALPGEEAGVGAIISPASWFLPAVGVLHGGCAGGQHALLLPSPATGSEVHTKSPGDHRSFVPRYFDMAGYSVKPHPRPLCSETLEATQDGSDELNIVAGMWLLEDLQPGLGVGAQHHNGLLEVVGYLDGHQLSLQGGAVVWSPCDELILVDDDHNTHPASVRIDRAIYEIHNIVRLGDSTQGHEGVLFQLYSGAVCLLSRQLCGREDCCGVSQRGGEQYLGTGRFICSQGCLPVWYLSAGGQGDL</sequence>
<accession>A0A5B7HAM4</accession>
<proteinExistence type="predicted"/>
<dbReference type="AlphaFoldDB" id="A0A5B7HAM4"/>
<name>A0A5B7HAM4_PORTR</name>
<comment type="caution">
    <text evidence="1">The sequence shown here is derived from an EMBL/GenBank/DDBJ whole genome shotgun (WGS) entry which is preliminary data.</text>
</comment>
<organism evidence="1 2">
    <name type="scientific">Portunus trituberculatus</name>
    <name type="common">Swimming crab</name>
    <name type="synonym">Neptunus trituberculatus</name>
    <dbReference type="NCBI Taxonomy" id="210409"/>
    <lineage>
        <taxon>Eukaryota</taxon>
        <taxon>Metazoa</taxon>
        <taxon>Ecdysozoa</taxon>
        <taxon>Arthropoda</taxon>
        <taxon>Crustacea</taxon>
        <taxon>Multicrustacea</taxon>
        <taxon>Malacostraca</taxon>
        <taxon>Eumalacostraca</taxon>
        <taxon>Eucarida</taxon>
        <taxon>Decapoda</taxon>
        <taxon>Pleocyemata</taxon>
        <taxon>Brachyura</taxon>
        <taxon>Eubrachyura</taxon>
        <taxon>Portunoidea</taxon>
        <taxon>Portunidae</taxon>
        <taxon>Portuninae</taxon>
        <taxon>Portunus</taxon>
    </lineage>
</organism>
<reference evidence="1 2" key="1">
    <citation type="submission" date="2019-05" db="EMBL/GenBank/DDBJ databases">
        <title>Another draft genome of Portunus trituberculatus and its Hox gene families provides insights of decapod evolution.</title>
        <authorList>
            <person name="Jeong J.-H."/>
            <person name="Song I."/>
            <person name="Kim S."/>
            <person name="Choi T."/>
            <person name="Kim D."/>
            <person name="Ryu S."/>
            <person name="Kim W."/>
        </authorList>
    </citation>
    <scope>NUCLEOTIDE SEQUENCE [LARGE SCALE GENOMIC DNA]</scope>
    <source>
        <tissue evidence="1">Muscle</tissue>
    </source>
</reference>
<evidence type="ECO:0000313" key="1">
    <source>
        <dbReference type="EMBL" id="MPC67016.1"/>
    </source>
</evidence>